<evidence type="ECO:0000256" key="6">
    <source>
        <dbReference type="ARBA" id="ARBA00022840"/>
    </source>
</evidence>
<feature type="site" description="Increases nucleophilicity of active site Cys" evidence="9">
    <location>
        <position position="440"/>
    </location>
</feature>
<dbReference type="InterPro" id="IPR029062">
    <property type="entry name" value="Class_I_gatase-like"/>
</dbReference>
<dbReference type="GO" id="GO:0042242">
    <property type="term" value="F:cobyrinic acid a,c-diamide synthase activity"/>
    <property type="evidence" value="ECO:0007669"/>
    <property type="project" value="UniProtKB-UniRule"/>
</dbReference>
<comment type="similarity">
    <text evidence="9">Belongs to the CobB/CbiA family.</text>
</comment>
<keyword evidence="7 9" id="KW-0460">Magnesium</keyword>
<comment type="cofactor">
    <cofactor evidence="1 9">
        <name>Mg(2+)</name>
        <dbReference type="ChEBI" id="CHEBI:18420"/>
    </cofactor>
</comment>
<dbReference type="PROSITE" id="PS51274">
    <property type="entry name" value="GATASE_COBBQ"/>
    <property type="match status" value="1"/>
</dbReference>
<protein>
    <recommendedName>
        <fullName evidence="9">Cobyrinate a,c-diamide synthase</fullName>
        <ecNumber evidence="9">6.3.5.11</ecNumber>
    </recommendedName>
    <alternativeName>
        <fullName evidence="9">Cobyrinic acid a,c-diamide synthetase</fullName>
    </alternativeName>
</protein>
<evidence type="ECO:0000256" key="2">
    <source>
        <dbReference type="ARBA" id="ARBA00006205"/>
    </source>
</evidence>
<dbReference type="InterPro" id="IPR002586">
    <property type="entry name" value="CobQ/CobB/MinD/ParA_Nub-bd_dom"/>
</dbReference>
<evidence type="ECO:0000313" key="13">
    <source>
        <dbReference type="Proteomes" id="UP000198672"/>
    </source>
</evidence>
<sequence length="461" mass="50587">MSQLYIAAPQKSSGKTTLTLGLCREFTRRGLVVQPFKKGPDYIDPLWLSQAAGRACFNLDFHTMPESEIRAAVAGELVTADLGLIEGNVGLFDSTRLDGAHSNAELAKLLGAPVVLVVNCHGLARGIAPLLQGYLAFDPELKIAGVILNKIGGGRHGENLVRVVEHYTDLPVLGLLRRADELGIDERHLGLMPSNETEDAETWIERIRARIADQVDLERLLAIAERAATPQADAEPTAALQPAPTGDLVRIGIARDAAFGFYYPDDLRALAAGGAELVPFSPLTDHALPDVDALFIGGGFPEYRMAELAANRLMRQAIREFVAENNRPLYAECGGLMYLCAGLRWNGERCEMVGALNAEVEMRDRPQGRGYVRLTETEYFPWPRLDAAASGEIAAHEFHHSAILDPDPDWRYGYRVQRGSGINGSHDGIVRGNLFACYSHLRAVGGNRWTDRFLAQIRRTR</sequence>
<evidence type="ECO:0000256" key="4">
    <source>
        <dbReference type="ARBA" id="ARBA00022598"/>
    </source>
</evidence>
<proteinExistence type="inferred from homology"/>
<feature type="domain" description="CobB/CobQ-like glutamine amidotransferase" evidence="11">
    <location>
        <begin position="250"/>
        <end position="442"/>
    </location>
</feature>
<dbReference type="Pfam" id="PF07685">
    <property type="entry name" value="GATase_3"/>
    <property type="match status" value="1"/>
</dbReference>
<comment type="pathway">
    <text evidence="9">Cofactor biosynthesis; adenosylcobalamin biosynthesis; cob(II)yrinate a,c-diamide from sirohydrochlorin (anaerobic route): step 10/10.</text>
</comment>
<keyword evidence="6 9" id="KW-0067">ATP-binding</keyword>
<evidence type="ECO:0000259" key="10">
    <source>
        <dbReference type="Pfam" id="PF01656"/>
    </source>
</evidence>
<evidence type="ECO:0000256" key="9">
    <source>
        <dbReference type="HAMAP-Rule" id="MF_00027"/>
    </source>
</evidence>
<feature type="domain" description="CobQ/CobB/MinD/ParA nucleotide binding" evidence="10">
    <location>
        <begin position="7"/>
        <end position="182"/>
    </location>
</feature>
<gene>
    <name evidence="9" type="primary">cbiA</name>
    <name evidence="12" type="ORF">SAMN05421644_10974</name>
</gene>
<evidence type="ECO:0000256" key="3">
    <source>
        <dbReference type="ARBA" id="ARBA00022573"/>
    </source>
</evidence>
<dbReference type="CDD" id="cd05388">
    <property type="entry name" value="CobB_N"/>
    <property type="match status" value="1"/>
</dbReference>
<evidence type="ECO:0000313" key="12">
    <source>
        <dbReference type="EMBL" id="SDX68489.1"/>
    </source>
</evidence>
<dbReference type="CDD" id="cd03130">
    <property type="entry name" value="GATase1_CobB"/>
    <property type="match status" value="1"/>
</dbReference>
<evidence type="ECO:0000256" key="5">
    <source>
        <dbReference type="ARBA" id="ARBA00022741"/>
    </source>
</evidence>
<dbReference type="NCBIfam" id="TIGR00379">
    <property type="entry name" value="cobB"/>
    <property type="match status" value="1"/>
</dbReference>
<keyword evidence="13" id="KW-1185">Reference proteome</keyword>
<comment type="catalytic activity">
    <reaction evidence="9">
        <text>cob(II)yrinate + 2 L-glutamine + 2 ATP + 2 H2O = cob(II)yrinate a,c diamide + 2 L-glutamate + 2 ADP + 2 phosphate + 2 H(+)</text>
        <dbReference type="Rhea" id="RHEA:26289"/>
        <dbReference type="ChEBI" id="CHEBI:15377"/>
        <dbReference type="ChEBI" id="CHEBI:15378"/>
        <dbReference type="ChEBI" id="CHEBI:29985"/>
        <dbReference type="ChEBI" id="CHEBI:30616"/>
        <dbReference type="ChEBI" id="CHEBI:43474"/>
        <dbReference type="ChEBI" id="CHEBI:58359"/>
        <dbReference type="ChEBI" id="CHEBI:58537"/>
        <dbReference type="ChEBI" id="CHEBI:58894"/>
        <dbReference type="ChEBI" id="CHEBI:456216"/>
        <dbReference type="EC" id="6.3.5.11"/>
    </reaction>
</comment>
<dbReference type="SUPFAM" id="SSF52540">
    <property type="entry name" value="P-loop containing nucleoside triphosphate hydrolases"/>
    <property type="match status" value="1"/>
</dbReference>
<evidence type="ECO:0000259" key="11">
    <source>
        <dbReference type="Pfam" id="PF07685"/>
    </source>
</evidence>
<keyword evidence="5 9" id="KW-0547">Nucleotide-binding</keyword>
<organism evidence="12 13">
    <name type="scientific">Allochromatium warmingii</name>
    <name type="common">Chromatium warmingii</name>
    <dbReference type="NCBI Taxonomy" id="61595"/>
    <lineage>
        <taxon>Bacteria</taxon>
        <taxon>Pseudomonadati</taxon>
        <taxon>Pseudomonadota</taxon>
        <taxon>Gammaproteobacteria</taxon>
        <taxon>Chromatiales</taxon>
        <taxon>Chromatiaceae</taxon>
        <taxon>Allochromatium</taxon>
    </lineage>
</organism>
<evidence type="ECO:0000256" key="7">
    <source>
        <dbReference type="ARBA" id="ARBA00022842"/>
    </source>
</evidence>
<dbReference type="RefSeq" id="WP_091332612.1">
    <property type="nucleotide sequence ID" value="NZ_FNOW01000009.1"/>
</dbReference>
<dbReference type="STRING" id="61595.SAMN05421644_10974"/>
<dbReference type="Gene3D" id="3.40.50.880">
    <property type="match status" value="1"/>
</dbReference>
<dbReference type="Gene3D" id="3.40.50.300">
    <property type="entry name" value="P-loop containing nucleotide triphosphate hydrolases"/>
    <property type="match status" value="1"/>
</dbReference>
<dbReference type="GO" id="GO:0005524">
    <property type="term" value="F:ATP binding"/>
    <property type="evidence" value="ECO:0007669"/>
    <property type="project" value="UniProtKB-UniRule"/>
</dbReference>
<keyword evidence="8 9" id="KW-0315">Glutamine amidotransferase</keyword>
<dbReference type="HAMAP" id="MF_00027">
    <property type="entry name" value="CobB_CbiA"/>
    <property type="match status" value="1"/>
</dbReference>
<comment type="similarity">
    <text evidence="2">Belongs to the CobB/CobQ family. CobQ subfamily.</text>
</comment>
<reference evidence="13" key="1">
    <citation type="submission" date="2016-10" db="EMBL/GenBank/DDBJ databases">
        <authorList>
            <person name="Varghese N."/>
            <person name="Submissions S."/>
        </authorList>
    </citation>
    <scope>NUCLEOTIDE SEQUENCE [LARGE SCALE GENOMIC DNA]</scope>
    <source>
        <strain evidence="13">DSM 173</strain>
    </source>
</reference>
<dbReference type="InterPro" id="IPR011698">
    <property type="entry name" value="GATase_3"/>
</dbReference>
<dbReference type="PANTHER" id="PTHR43873:SF1">
    <property type="entry name" value="COBYRINATE A,C-DIAMIDE SYNTHASE"/>
    <property type="match status" value="1"/>
</dbReference>
<evidence type="ECO:0000256" key="8">
    <source>
        <dbReference type="ARBA" id="ARBA00022962"/>
    </source>
</evidence>
<dbReference type="Proteomes" id="UP000198672">
    <property type="component" value="Unassembled WGS sequence"/>
</dbReference>
<comment type="domain">
    <text evidence="9">Comprises of two domains. The C-terminal domain contains the binding site for glutamine and catalyzes the hydrolysis of this substrate to glutamate and ammonia. The N-terminal domain is anticipated to bind ATP and cobyrinate and catalyzes the ultimate synthesis of the diamide product. The ammonia produced via the glutaminase domain is probably translocated to the adjacent domain via a molecular tunnel, where it reacts with an activated intermediate.</text>
</comment>
<dbReference type="AlphaFoldDB" id="A0A1H3DS54"/>
<dbReference type="PANTHER" id="PTHR43873">
    <property type="entry name" value="COBYRINATE A,C-DIAMIDE SYNTHASE"/>
    <property type="match status" value="1"/>
</dbReference>
<dbReference type="Pfam" id="PF01656">
    <property type="entry name" value="CbiA"/>
    <property type="match status" value="1"/>
</dbReference>
<dbReference type="EC" id="6.3.5.11" evidence="9"/>
<dbReference type="OrthoDB" id="9764035at2"/>
<comment type="function">
    <text evidence="9">Catalyzes the ATP-dependent amidation of the two carboxylate groups at positions a and c of cobyrinate, using either L-glutamine or ammonia as the nitrogen source.</text>
</comment>
<dbReference type="GO" id="GO:0009236">
    <property type="term" value="P:cobalamin biosynthetic process"/>
    <property type="evidence" value="ECO:0007669"/>
    <property type="project" value="UniProtKB-UniRule"/>
</dbReference>
<dbReference type="InterPro" id="IPR027417">
    <property type="entry name" value="P-loop_NTPase"/>
</dbReference>
<dbReference type="UniPathway" id="UPA00148">
    <property type="reaction ID" value="UER00231"/>
</dbReference>
<dbReference type="EMBL" id="FNOW01000009">
    <property type="protein sequence ID" value="SDX68489.1"/>
    <property type="molecule type" value="Genomic_DNA"/>
</dbReference>
<dbReference type="InterPro" id="IPR004484">
    <property type="entry name" value="CbiA/CobB_synth"/>
</dbReference>
<keyword evidence="4 9" id="KW-0436">Ligase</keyword>
<dbReference type="NCBIfam" id="NF002204">
    <property type="entry name" value="PRK01077.1"/>
    <property type="match status" value="1"/>
</dbReference>
<dbReference type="SUPFAM" id="SSF52317">
    <property type="entry name" value="Class I glutamine amidotransferase-like"/>
    <property type="match status" value="1"/>
</dbReference>
<name>A0A1H3DS54_ALLWA</name>
<evidence type="ECO:0000256" key="1">
    <source>
        <dbReference type="ARBA" id="ARBA00001946"/>
    </source>
</evidence>
<feature type="active site" description="Nucleophile" evidence="9">
    <location>
        <position position="333"/>
    </location>
</feature>
<keyword evidence="3 9" id="KW-0169">Cobalamin biosynthesis</keyword>
<accession>A0A1H3DS54</accession>
<comment type="miscellaneous">
    <text evidence="9">The a and c carboxylates of cobyrinate are activated for nucleophilic attack via formation of a phosphorylated intermediate by ATP. CbiA catalyzes first the amidation of the c-carboxylate, and then that of the a-carboxylate.</text>
</comment>